<feature type="non-terminal residue" evidence="2">
    <location>
        <position position="1"/>
    </location>
</feature>
<dbReference type="Proteomes" id="UP000258309">
    <property type="component" value="Unassembled WGS sequence"/>
</dbReference>
<comment type="caution">
    <text evidence="2">The sequence shown here is derived from an EMBL/GenBank/DDBJ whole genome shotgun (WGS) entry which is preliminary data.</text>
</comment>
<reference evidence="2 3" key="1">
    <citation type="submission" date="2018-05" db="EMBL/GenBank/DDBJ databases">
        <title>Draft genome sequence of Scytalidium lignicola DSM 105466, a ubiquitous saprotrophic fungus.</title>
        <authorList>
            <person name="Buettner E."/>
            <person name="Gebauer A.M."/>
            <person name="Hofrichter M."/>
            <person name="Liers C."/>
            <person name="Kellner H."/>
        </authorList>
    </citation>
    <scope>NUCLEOTIDE SEQUENCE [LARGE SCALE GENOMIC DNA]</scope>
    <source>
        <strain evidence="2 3">DSM 105466</strain>
    </source>
</reference>
<name>A0A3E2HFJ1_SCYLI</name>
<feature type="region of interest" description="Disordered" evidence="1">
    <location>
        <begin position="565"/>
        <end position="584"/>
    </location>
</feature>
<proteinExistence type="predicted"/>
<dbReference type="OrthoDB" id="3515881at2759"/>
<feature type="non-terminal residue" evidence="2">
    <location>
        <position position="644"/>
    </location>
</feature>
<keyword evidence="3" id="KW-1185">Reference proteome</keyword>
<feature type="compositionally biased region" description="Polar residues" evidence="1">
    <location>
        <begin position="231"/>
        <end position="248"/>
    </location>
</feature>
<accession>A0A3E2HFJ1</accession>
<organism evidence="2 3">
    <name type="scientific">Scytalidium lignicola</name>
    <name type="common">Hyphomycete</name>
    <dbReference type="NCBI Taxonomy" id="5539"/>
    <lineage>
        <taxon>Eukaryota</taxon>
        <taxon>Fungi</taxon>
        <taxon>Dikarya</taxon>
        <taxon>Ascomycota</taxon>
        <taxon>Pezizomycotina</taxon>
        <taxon>Leotiomycetes</taxon>
        <taxon>Leotiomycetes incertae sedis</taxon>
        <taxon>Scytalidium</taxon>
    </lineage>
</organism>
<feature type="region of interest" description="Disordered" evidence="1">
    <location>
        <begin position="231"/>
        <end position="294"/>
    </location>
</feature>
<feature type="region of interest" description="Disordered" evidence="1">
    <location>
        <begin position="313"/>
        <end position="333"/>
    </location>
</feature>
<evidence type="ECO:0000256" key="1">
    <source>
        <dbReference type="SAM" id="MobiDB-lite"/>
    </source>
</evidence>
<sequence>MKQKNHDAMALVYSELKAGLDRLSNTSPNVDLPDPYAFPSLVEPNPLQQIFEPSDSSLSEMASPVVRTLNFGEAIAKIRMTIQVLVQGNSFIRPQLQVSAATYGPVGALLTVSDVLRLTRATQLGQVTAWLQTQLDHYTESKNKRKLLVKSIEIRIGSRAFTRGFPSIDGDLVAPDKLLYDADDVRWDCSNVLRVQYWNAFRDLLLIGANAVAEKPVIKVRTIRQRRVQFSTGSIQQPEGSKTEQQAEAPNITPAMNAGKTKSNTTGGYQLRGSAPDFSIRKEPDQSIKAPNNTKLDDATSIESLLHKLGVGDGKKNGAATDPRIKPGWDNPLPRFGQSLRNITDSANGMGANNMYSIWSNPREDGLMHQTSSQTQPPISSGPLPSLGPQAQGFNEAVDIDNFSNRSFANVDIRGDAEASNGNTNWIEESGGDKAEKIAQYWEQLEAAIGFSSEDDEMFFPDPSPKPKSKSKEVLRPVPAVNPKQKLQPRSVSATRLSKKTPGALLRNEALSHDRGRSTGAALNSSSREALQGPNLGFQRSRLSGPAFNNSPLYIQHLQRDEARSISPHIPGGSYTPGSYGNFQSMQQRTFSPQPLQGMGYMDDSYGEHLQHMQYGRERPNTQDASWTNFMNYMSSSNNLYRGH</sequence>
<feature type="region of interest" description="Disordered" evidence="1">
    <location>
        <begin position="453"/>
        <end position="543"/>
    </location>
</feature>
<gene>
    <name evidence="2" type="ORF">B7463_g4182</name>
</gene>
<evidence type="ECO:0000313" key="2">
    <source>
        <dbReference type="EMBL" id="RFU32169.1"/>
    </source>
</evidence>
<protein>
    <submittedName>
        <fullName evidence="2">Uncharacterized protein</fullName>
    </submittedName>
</protein>
<feature type="compositionally biased region" description="Low complexity" evidence="1">
    <location>
        <begin position="370"/>
        <end position="387"/>
    </location>
</feature>
<evidence type="ECO:0000313" key="3">
    <source>
        <dbReference type="Proteomes" id="UP000258309"/>
    </source>
</evidence>
<dbReference type="AlphaFoldDB" id="A0A3E2HFJ1"/>
<dbReference type="EMBL" id="NCSJ02000060">
    <property type="protein sequence ID" value="RFU32169.1"/>
    <property type="molecule type" value="Genomic_DNA"/>
</dbReference>
<feature type="region of interest" description="Disordered" evidence="1">
    <location>
        <begin position="363"/>
        <end position="387"/>
    </location>
</feature>